<comment type="caution">
    <text evidence="1">The sequence shown here is derived from an EMBL/GenBank/DDBJ whole genome shotgun (WGS) entry which is preliminary data.</text>
</comment>
<organism evidence="1 2">
    <name type="scientific">Ancylostoma caninum</name>
    <name type="common">Dog hookworm</name>
    <dbReference type="NCBI Taxonomy" id="29170"/>
    <lineage>
        <taxon>Eukaryota</taxon>
        <taxon>Metazoa</taxon>
        <taxon>Ecdysozoa</taxon>
        <taxon>Nematoda</taxon>
        <taxon>Chromadorea</taxon>
        <taxon>Rhabditida</taxon>
        <taxon>Rhabditina</taxon>
        <taxon>Rhabditomorpha</taxon>
        <taxon>Strongyloidea</taxon>
        <taxon>Ancylostomatidae</taxon>
        <taxon>Ancylostomatinae</taxon>
        <taxon>Ancylostoma</taxon>
    </lineage>
</organism>
<dbReference type="GO" id="GO:0016020">
    <property type="term" value="C:membrane"/>
    <property type="evidence" value="ECO:0007669"/>
    <property type="project" value="InterPro"/>
</dbReference>
<evidence type="ECO:0008006" key="3">
    <source>
        <dbReference type="Google" id="ProtNLM"/>
    </source>
</evidence>
<protein>
    <recommendedName>
        <fullName evidence="3">Carbohydrate sulfotransferase</fullName>
    </recommendedName>
</protein>
<dbReference type="AlphaFoldDB" id="A0A368FTF0"/>
<dbReference type="STRING" id="29170.A0A368FTF0"/>
<dbReference type="InterPro" id="IPR007669">
    <property type="entry name" value="Chst-1-like"/>
</dbReference>
<name>A0A368FTF0_ANCCA</name>
<gene>
    <name evidence="1" type="ORF">ANCCAN_18634</name>
</gene>
<dbReference type="GO" id="GO:0047756">
    <property type="term" value="F:chondroitin 4-sulfotransferase activity"/>
    <property type="evidence" value="ECO:0007669"/>
    <property type="project" value="InterPro"/>
</dbReference>
<dbReference type="GO" id="GO:1902884">
    <property type="term" value="P:positive regulation of response to oxidative stress"/>
    <property type="evidence" value="ECO:0007669"/>
    <property type="project" value="InterPro"/>
</dbReference>
<evidence type="ECO:0000313" key="1">
    <source>
        <dbReference type="EMBL" id="RCN35504.1"/>
    </source>
</evidence>
<dbReference type="GO" id="GO:0050650">
    <property type="term" value="P:chondroitin sulfate proteoglycan biosynthetic process"/>
    <property type="evidence" value="ECO:0007669"/>
    <property type="project" value="InterPro"/>
</dbReference>
<dbReference type="Proteomes" id="UP000252519">
    <property type="component" value="Unassembled WGS sequence"/>
</dbReference>
<dbReference type="InterPro" id="IPR005331">
    <property type="entry name" value="Sulfotransferase"/>
</dbReference>
<dbReference type="EMBL" id="JOJR01000655">
    <property type="protein sequence ID" value="RCN35504.1"/>
    <property type="molecule type" value="Genomic_DNA"/>
</dbReference>
<dbReference type="PANTHER" id="PTHR22900:SF5">
    <property type="entry name" value="PROTEIN CBG14245"/>
    <property type="match status" value="1"/>
</dbReference>
<dbReference type="OrthoDB" id="408912at2759"/>
<accession>A0A368FTF0</accession>
<reference evidence="1 2" key="1">
    <citation type="submission" date="2014-10" db="EMBL/GenBank/DDBJ databases">
        <title>Draft genome of the hookworm Ancylostoma caninum.</title>
        <authorList>
            <person name="Mitreva M."/>
        </authorList>
    </citation>
    <scope>NUCLEOTIDE SEQUENCE [LARGE SCALE GENOMIC DNA]</scope>
    <source>
        <strain evidence="1 2">Baltimore</strain>
    </source>
</reference>
<dbReference type="Pfam" id="PF03567">
    <property type="entry name" value="Sulfotransfer_2"/>
    <property type="match status" value="1"/>
</dbReference>
<evidence type="ECO:0000313" key="2">
    <source>
        <dbReference type="Proteomes" id="UP000252519"/>
    </source>
</evidence>
<proteinExistence type="predicted"/>
<keyword evidence="2" id="KW-1185">Reference proteome</keyword>
<dbReference type="PANTHER" id="PTHR22900">
    <property type="entry name" value="PROTEIN CBG14245-RELATED"/>
    <property type="match status" value="1"/>
</dbReference>
<sequence>MSEFQAAPSYHLITCQVPKSMSLVMSMIFCLLLRDKEFISANRSILRAPWDTGLCFGENQFHDFDRMTQRLKIENLLGWRLTMVTREPADRFLSGFIDRCIRVGDDCYTCGNNMTCFLEAEYQRAEEYANTLKRNVKNLTRVDRHMFPQNWYVTFTLSVSEICRIVSTMGSIRENTSVS</sequence>